<gene>
    <name evidence="1" type="ORF">O6H91_11G118000</name>
</gene>
<sequence>MDRCLRLSTLFSMQLLLTQALLCLCVVGRHHNNELIRAGKLGVLSATTTGDEASVASLISKDLFEQIFTHRNGVVCPAHGFYTYEAFLAAAATFNGFATTGDVVTQKRELAAFFAQISHETTCGWETTPDGPFAWGLCYKEELNVAAPYCSPSVEWPCASRKKYYGRGPMQLSWNYNYGQAGVSLGFDGINNPDLVASDAIISFKIAIWFWMTPQAPKPSCHAVIIDEWKPTTMDIVAKRMPGFGVTTNIINGGLECGRGSDPRVLDHVGYFERYCAILGVHPGNNLDCATQKSF</sequence>
<reference evidence="2" key="1">
    <citation type="journal article" date="2024" name="Proc. Natl. Acad. Sci. U.S.A.">
        <title>Extraordinary preservation of gene collinearity over three hundred million years revealed in homosporous lycophytes.</title>
        <authorList>
            <person name="Li C."/>
            <person name="Wickell D."/>
            <person name="Kuo L.Y."/>
            <person name="Chen X."/>
            <person name="Nie B."/>
            <person name="Liao X."/>
            <person name="Peng D."/>
            <person name="Ji J."/>
            <person name="Jenkins J."/>
            <person name="Williams M."/>
            <person name="Shu S."/>
            <person name="Plott C."/>
            <person name="Barry K."/>
            <person name="Rajasekar S."/>
            <person name="Grimwood J."/>
            <person name="Han X."/>
            <person name="Sun S."/>
            <person name="Hou Z."/>
            <person name="He W."/>
            <person name="Dai G."/>
            <person name="Sun C."/>
            <person name="Schmutz J."/>
            <person name="Leebens-Mack J.H."/>
            <person name="Li F.W."/>
            <person name="Wang L."/>
        </authorList>
    </citation>
    <scope>NUCLEOTIDE SEQUENCE [LARGE SCALE GENOMIC DNA]</scope>
    <source>
        <strain evidence="2">cv. PW_Plant_1</strain>
    </source>
</reference>
<keyword evidence="2" id="KW-1185">Reference proteome</keyword>
<evidence type="ECO:0000313" key="1">
    <source>
        <dbReference type="EMBL" id="KAJ7540000.1"/>
    </source>
</evidence>
<name>A0ACC2CDC9_DIPCM</name>
<comment type="caution">
    <text evidence="1">The sequence shown here is derived from an EMBL/GenBank/DDBJ whole genome shotgun (WGS) entry which is preliminary data.</text>
</comment>
<organism evidence="1 2">
    <name type="scientific">Diphasiastrum complanatum</name>
    <name type="common">Issler's clubmoss</name>
    <name type="synonym">Lycopodium complanatum</name>
    <dbReference type="NCBI Taxonomy" id="34168"/>
    <lineage>
        <taxon>Eukaryota</taxon>
        <taxon>Viridiplantae</taxon>
        <taxon>Streptophyta</taxon>
        <taxon>Embryophyta</taxon>
        <taxon>Tracheophyta</taxon>
        <taxon>Lycopodiopsida</taxon>
        <taxon>Lycopodiales</taxon>
        <taxon>Lycopodiaceae</taxon>
        <taxon>Lycopodioideae</taxon>
        <taxon>Diphasiastrum</taxon>
    </lineage>
</organism>
<dbReference type="Proteomes" id="UP001162992">
    <property type="component" value="Chromosome 11"/>
</dbReference>
<protein>
    <submittedName>
        <fullName evidence="1">Uncharacterized protein</fullName>
    </submittedName>
</protein>
<proteinExistence type="predicted"/>
<accession>A0ACC2CDC9</accession>
<evidence type="ECO:0000313" key="2">
    <source>
        <dbReference type="Proteomes" id="UP001162992"/>
    </source>
</evidence>
<dbReference type="EMBL" id="CM055102">
    <property type="protein sequence ID" value="KAJ7540000.1"/>
    <property type="molecule type" value="Genomic_DNA"/>
</dbReference>